<gene>
    <name evidence="3" type="ORF">IFM89_005914</name>
</gene>
<dbReference type="OrthoDB" id="685412at2759"/>
<feature type="compositionally biased region" description="Polar residues" evidence="1">
    <location>
        <begin position="187"/>
        <end position="210"/>
    </location>
</feature>
<dbReference type="AlphaFoldDB" id="A0A835HW19"/>
<reference evidence="3 4" key="1">
    <citation type="submission" date="2020-10" db="EMBL/GenBank/DDBJ databases">
        <title>The Coptis chinensis genome and diversification of protoberbering-type alkaloids.</title>
        <authorList>
            <person name="Wang B."/>
            <person name="Shu S."/>
            <person name="Song C."/>
            <person name="Liu Y."/>
        </authorList>
    </citation>
    <scope>NUCLEOTIDE SEQUENCE [LARGE SCALE GENOMIC DNA]</scope>
    <source>
        <strain evidence="3">HL-2020</strain>
        <tissue evidence="3">Leaf</tissue>
    </source>
</reference>
<evidence type="ECO:0000313" key="4">
    <source>
        <dbReference type="Proteomes" id="UP000631114"/>
    </source>
</evidence>
<evidence type="ECO:0000313" key="3">
    <source>
        <dbReference type="EMBL" id="KAF9604333.1"/>
    </source>
</evidence>
<dbReference type="InterPro" id="IPR044252">
    <property type="entry name" value="RPP3"/>
</dbReference>
<comment type="caution">
    <text evidence="3">The sequence shown here is derived from an EMBL/GenBank/DDBJ whole genome shotgun (WGS) entry which is preliminary data.</text>
</comment>
<evidence type="ECO:0000259" key="2">
    <source>
        <dbReference type="Pfam" id="PF03101"/>
    </source>
</evidence>
<dbReference type="Pfam" id="PF00428">
    <property type="entry name" value="Ribosomal_60s"/>
    <property type="match status" value="1"/>
</dbReference>
<protein>
    <recommendedName>
        <fullName evidence="2">FAR1 domain-containing protein</fullName>
    </recommendedName>
</protein>
<feature type="region of interest" description="Disordered" evidence="1">
    <location>
        <begin position="36"/>
        <end position="55"/>
    </location>
</feature>
<sequence length="297" mass="32055">MVDISNEGDWATNMCNDACPYEESDSLDTEINVVEGSTNVSLEDENESDDHSVSEIEGFEEQSNEADARSEQTNENDFNLFSGKLGGEDLDENAIMFSMRFKTSNEAFEFYNEYAKVVGFSVRKGVYRFHKDIPVKRNFVCTCQGEKEAKYLNMEHKRKQRACGFVATENSDKKKGRSRISRCGNCSETGHTKTTCTWPKPQSQASSSKVPTAPPPSQRKLVQAALSADSTGGVSSSFSLVTPSSAVFQVIVGGGGGGAAVAASSGGGAAAAEAPAAEEKKEEKEESDDDMGFSLFD</sequence>
<dbReference type="InterPro" id="IPR004330">
    <property type="entry name" value="FAR1_DNA_bnd_dom"/>
</dbReference>
<feature type="compositionally biased region" description="Gly residues" evidence="1">
    <location>
        <begin position="257"/>
        <end position="269"/>
    </location>
</feature>
<dbReference type="Pfam" id="PF03101">
    <property type="entry name" value="FAR1"/>
    <property type="match status" value="1"/>
</dbReference>
<dbReference type="GO" id="GO:0003735">
    <property type="term" value="F:structural constituent of ribosome"/>
    <property type="evidence" value="ECO:0007669"/>
    <property type="project" value="InterPro"/>
</dbReference>
<dbReference type="PANTHER" id="PTHR47207:SF2">
    <property type="entry name" value="LARGE RIBOSOMAL SUBUNIT PROTEIN P3Y-RELATED"/>
    <property type="match status" value="1"/>
</dbReference>
<dbReference type="GO" id="GO:0005840">
    <property type="term" value="C:ribosome"/>
    <property type="evidence" value="ECO:0007669"/>
    <property type="project" value="InterPro"/>
</dbReference>
<organism evidence="3 4">
    <name type="scientific">Coptis chinensis</name>
    <dbReference type="NCBI Taxonomy" id="261450"/>
    <lineage>
        <taxon>Eukaryota</taxon>
        <taxon>Viridiplantae</taxon>
        <taxon>Streptophyta</taxon>
        <taxon>Embryophyta</taxon>
        <taxon>Tracheophyta</taxon>
        <taxon>Spermatophyta</taxon>
        <taxon>Magnoliopsida</taxon>
        <taxon>Ranunculales</taxon>
        <taxon>Ranunculaceae</taxon>
        <taxon>Coptidoideae</taxon>
        <taxon>Coptis</taxon>
    </lineage>
</organism>
<keyword evidence="4" id="KW-1185">Reference proteome</keyword>
<feature type="region of interest" description="Disordered" evidence="1">
    <location>
        <begin position="257"/>
        <end position="297"/>
    </location>
</feature>
<dbReference type="PANTHER" id="PTHR47207">
    <property type="entry name" value="60S ACIDIC RIBOSOMAL PROTEIN P3-1-RELATED"/>
    <property type="match status" value="1"/>
</dbReference>
<name>A0A835HW19_9MAGN</name>
<feature type="domain" description="FAR1" evidence="2">
    <location>
        <begin position="109"/>
        <end position="160"/>
    </location>
</feature>
<feature type="region of interest" description="Disordered" evidence="1">
    <location>
        <begin position="187"/>
        <end position="218"/>
    </location>
</feature>
<accession>A0A835HW19</accession>
<proteinExistence type="predicted"/>
<evidence type="ECO:0000256" key="1">
    <source>
        <dbReference type="SAM" id="MobiDB-lite"/>
    </source>
</evidence>
<dbReference type="EMBL" id="JADFTS010000005">
    <property type="protein sequence ID" value="KAF9604333.1"/>
    <property type="molecule type" value="Genomic_DNA"/>
</dbReference>
<dbReference type="Proteomes" id="UP000631114">
    <property type="component" value="Unassembled WGS sequence"/>
</dbReference>